<dbReference type="EMBL" id="JAWWNJ010000020">
    <property type="protein sequence ID" value="KAK7035098.1"/>
    <property type="molecule type" value="Genomic_DNA"/>
</dbReference>
<evidence type="ECO:0000313" key="2">
    <source>
        <dbReference type="EMBL" id="KAK7035098.1"/>
    </source>
</evidence>
<name>A0AAW0C846_9AGAR</name>
<feature type="compositionally biased region" description="Acidic residues" evidence="1">
    <location>
        <begin position="16"/>
        <end position="27"/>
    </location>
</feature>
<proteinExistence type="predicted"/>
<protein>
    <submittedName>
        <fullName evidence="2">Uncharacterized protein</fullName>
    </submittedName>
</protein>
<evidence type="ECO:0000313" key="3">
    <source>
        <dbReference type="Proteomes" id="UP001362999"/>
    </source>
</evidence>
<accession>A0AAW0C846</accession>
<keyword evidence="3" id="KW-1185">Reference proteome</keyword>
<gene>
    <name evidence="2" type="ORF">R3P38DRAFT_3493832</name>
</gene>
<dbReference type="Proteomes" id="UP001362999">
    <property type="component" value="Unassembled WGS sequence"/>
</dbReference>
<feature type="region of interest" description="Disordered" evidence="1">
    <location>
        <begin position="1"/>
        <end position="41"/>
    </location>
</feature>
<evidence type="ECO:0000256" key="1">
    <source>
        <dbReference type="SAM" id="MobiDB-lite"/>
    </source>
</evidence>
<dbReference type="AlphaFoldDB" id="A0AAW0C846"/>
<reference evidence="2 3" key="1">
    <citation type="journal article" date="2024" name="J Genomics">
        <title>Draft genome sequencing and assembly of Favolaschia claudopus CIRM-BRFM 2984 isolated from oak limbs.</title>
        <authorList>
            <person name="Navarro D."/>
            <person name="Drula E."/>
            <person name="Chaduli D."/>
            <person name="Cazenave R."/>
            <person name="Ahrendt S."/>
            <person name="Wang J."/>
            <person name="Lipzen A."/>
            <person name="Daum C."/>
            <person name="Barry K."/>
            <person name="Grigoriev I.V."/>
            <person name="Favel A."/>
            <person name="Rosso M.N."/>
            <person name="Martin F."/>
        </authorList>
    </citation>
    <scope>NUCLEOTIDE SEQUENCE [LARGE SCALE GENOMIC DNA]</scope>
    <source>
        <strain evidence="2 3">CIRM-BRFM 2984</strain>
    </source>
</reference>
<organism evidence="2 3">
    <name type="scientific">Favolaschia claudopus</name>
    <dbReference type="NCBI Taxonomy" id="2862362"/>
    <lineage>
        <taxon>Eukaryota</taxon>
        <taxon>Fungi</taxon>
        <taxon>Dikarya</taxon>
        <taxon>Basidiomycota</taxon>
        <taxon>Agaricomycotina</taxon>
        <taxon>Agaricomycetes</taxon>
        <taxon>Agaricomycetidae</taxon>
        <taxon>Agaricales</taxon>
        <taxon>Marasmiineae</taxon>
        <taxon>Mycenaceae</taxon>
        <taxon>Favolaschia</taxon>
    </lineage>
</organism>
<sequence length="270" mass="30112">MTDFSGFGEPTVHQSEDDEADDSDSEDIAVGTSSTSTSSATVPPYSIAKKAPFRVSVDSLEREFGAANFLSHLETFLGDNKILPRRFHDISASFSVYKRVVIKIPAVVQVSSTITNDPIRAVRESPSSGLKRAKPGHFDTVLARKSQPSTPPGRLSLEGLFPARVRAIFALPVEYGFFSTPLAYVEWYKPLSQFDTDLGMYKIAPAFHNHTRRASIIPVTQISRSCHLIPRFPRHVDRTLTSDDILDKCQSFYSNCYLRHIDFVLLRGVK</sequence>
<comment type="caution">
    <text evidence="2">The sequence shown here is derived from an EMBL/GenBank/DDBJ whole genome shotgun (WGS) entry which is preliminary data.</text>
</comment>